<evidence type="ECO:0000313" key="1">
    <source>
        <dbReference type="EMBL" id="BBR39788.1"/>
    </source>
</evidence>
<evidence type="ECO:0000313" key="2">
    <source>
        <dbReference type="Proteomes" id="UP000515442"/>
    </source>
</evidence>
<sequence length="51" mass="5981">MTSWITWEIWWSRVWGASAVPQYGEDEHEVAHEPSRLPVEMVQQGRDQRAG</sequence>
<name>A0A6S5YUF7_AERVE</name>
<proteinExistence type="predicted"/>
<organism evidence="1 2">
    <name type="scientific">Aeromonas veronii</name>
    <dbReference type="NCBI Taxonomy" id="654"/>
    <lineage>
        <taxon>Bacteria</taxon>
        <taxon>Pseudomonadati</taxon>
        <taxon>Pseudomonadota</taxon>
        <taxon>Gammaproteobacteria</taxon>
        <taxon>Aeromonadales</taxon>
        <taxon>Aeromonadaceae</taxon>
        <taxon>Aeromonas</taxon>
    </lineage>
</organism>
<dbReference type="AlphaFoldDB" id="A0A6S5YUF7"/>
<accession>A0A6S5YUF7</accession>
<dbReference type="RefSeq" id="WP_182937487.1">
    <property type="nucleotide sequence ID" value="NZ_AP022038.1"/>
</dbReference>
<reference evidence="1 2" key="1">
    <citation type="submission" date="2019-12" db="EMBL/GenBank/DDBJ databases">
        <title>complete genome sequences of Aeromonas veronii str. WP3-W19-ESBL-03 isolated from wastewater treatment plant effluent.</title>
        <authorList>
            <person name="Sekizuka T."/>
            <person name="Itokawa K."/>
            <person name="Yatsu K."/>
            <person name="Inamine Y."/>
            <person name="Kuroda M."/>
        </authorList>
    </citation>
    <scope>NUCLEOTIDE SEQUENCE [LARGE SCALE GENOMIC DNA]</scope>
    <source>
        <strain evidence="1 2">WP3-W19-ESBL-03</strain>
    </source>
</reference>
<dbReference type="Proteomes" id="UP000515442">
    <property type="component" value="Chromosome"/>
</dbReference>
<dbReference type="EMBL" id="AP022038">
    <property type="protein sequence ID" value="BBR39788.1"/>
    <property type="molecule type" value="Genomic_DNA"/>
</dbReference>
<gene>
    <name evidence="1" type="ORF">WP3W19E03_23130</name>
</gene>
<protein>
    <submittedName>
        <fullName evidence="1">Uncharacterized protein</fullName>
    </submittedName>
</protein>